<keyword evidence="1" id="KW-0479">Metal-binding</keyword>
<name>A0A5J4WLN4_9EUKA</name>
<accession>A0A5J4WLN4</accession>
<reference evidence="4 5" key="1">
    <citation type="submission" date="2019-03" db="EMBL/GenBank/DDBJ databases">
        <title>Single cell metagenomics reveals metabolic interactions within the superorganism composed of flagellate Streblomastix strix and complex community of Bacteroidetes bacteria on its surface.</title>
        <authorList>
            <person name="Treitli S.C."/>
            <person name="Kolisko M."/>
            <person name="Husnik F."/>
            <person name="Keeling P."/>
            <person name="Hampl V."/>
        </authorList>
    </citation>
    <scope>NUCLEOTIDE SEQUENCE [LARGE SCALE GENOMIC DNA]</scope>
    <source>
        <strain evidence="4">ST1C</strain>
    </source>
</reference>
<feature type="region of interest" description="Disordered" evidence="2">
    <location>
        <begin position="16"/>
        <end position="89"/>
    </location>
</feature>
<keyword evidence="1" id="KW-0862">Zinc</keyword>
<dbReference type="Proteomes" id="UP000324800">
    <property type="component" value="Unassembled WGS sequence"/>
</dbReference>
<gene>
    <name evidence="4" type="ORF">EZS28_009000</name>
</gene>
<keyword evidence="1" id="KW-0863">Zinc-finger</keyword>
<dbReference type="PROSITE" id="PS50157">
    <property type="entry name" value="ZINC_FINGER_C2H2_2"/>
    <property type="match status" value="1"/>
</dbReference>
<feature type="compositionally biased region" description="Basic and acidic residues" evidence="2">
    <location>
        <begin position="209"/>
        <end position="221"/>
    </location>
</feature>
<evidence type="ECO:0000259" key="3">
    <source>
        <dbReference type="PROSITE" id="PS50157"/>
    </source>
</evidence>
<dbReference type="OrthoDB" id="4748970at2759"/>
<feature type="domain" description="C2H2-type" evidence="3">
    <location>
        <begin position="258"/>
        <end position="283"/>
    </location>
</feature>
<evidence type="ECO:0000256" key="1">
    <source>
        <dbReference type="PROSITE-ProRule" id="PRU00042"/>
    </source>
</evidence>
<sequence>MIGSKRTRQLELELELGATKAEIDENNEEENNQGKGRLRKQRKSRKINKIKKDQQGGGEESQQLGLGELGGQLNEGQEIDAEEEEEDFEYTEAEIRKELAVQMNRLNVIQHREELSPYLDARKCYSSVVKTAIDSSFKTPSKEVQEDNEKEEVQEDGDDDEEDEEDEEEVVVDVKDAEDGVEEKEEDAEEEQQTQPQKLPNTQNQGYGQKKEESQLKEDQPQSKQSIFQCNYKGCGELIRGELAYRLHVLLHQGEVCYECRIRDCDAYFLKKPELEEHVKYVHMQFDKHVLFTCFGLGLPPTKCTKK</sequence>
<dbReference type="PROSITE" id="PS00028">
    <property type="entry name" value="ZINC_FINGER_C2H2_1"/>
    <property type="match status" value="2"/>
</dbReference>
<dbReference type="GO" id="GO:0008270">
    <property type="term" value="F:zinc ion binding"/>
    <property type="evidence" value="ECO:0007669"/>
    <property type="project" value="UniProtKB-KW"/>
</dbReference>
<proteinExistence type="predicted"/>
<evidence type="ECO:0000313" key="4">
    <source>
        <dbReference type="EMBL" id="KAA6395472.1"/>
    </source>
</evidence>
<dbReference type="AlphaFoldDB" id="A0A5J4WLN4"/>
<feature type="compositionally biased region" description="Acidic residues" evidence="2">
    <location>
        <begin position="148"/>
        <end position="171"/>
    </location>
</feature>
<organism evidence="4 5">
    <name type="scientific">Streblomastix strix</name>
    <dbReference type="NCBI Taxonomy" id="222440"/>
    <lineage>
        <taxon>Eukaryota</taxon>
        <taxon>Metamonada</taxon>
        <taxon>Preaxostyla</taxon>
        <taxon>Oxymonadida</taxon>
        <taxon>Streblomastigidae</taxon>
        <taxon>Streblomastix</taxon>
    </lineage>
</organism>
<feature type="compositionally biased region" description="Acidic residues" evidence="2">
    <location>
        <begin position="179"/>
        <end position="192"/>
    </location>
</feature>
<dbReference type="EMBL" id="SNRW01001675">
    <property type="protein sequence ID" value="KAA6395472.1"/>
    <property type="molecule type" value="Genomic_DNA"/>
</dbReference>
<dbReference type="InterPro" id="IPR013087">
    <property type="entry name" value="Znf_C2H2_type"/>
</dbReference>
<dbReference type="SMART" id="SM00355">
    <property type="entry name" value="ZnF_C2H2"/>
    <property type="match status" value="2"/>
</dbReference>
<feature type="region of interest" description="Disordered" evidence="2">
    <location>
        <begin position="136"/>
        <end position="222"/>
    </location>
</feature>
<feature type="compositionally biased region" description="Polar residues" evidence="2">
    <location>
        <begin position="193"/>
        <end position="207"/>
    </location>
</feature>
<protein>
    <recommendedName>
        <fullName evidence="3">C2H2-type domain-containing protein</fullName>
    </recommendedName>
</protein>
<feature type="compositionally biased region" description="Basic residues" evidence="2">
    <location>
        <begin position="36"/>
        <end position="49"/>
    </location>
</feature>
<feature type="compositionally biased region" description="Low complexity" evidence="2">
    <location>
        <begin position="60"/>
        <end position="76"/>
    </location>
</feature>
<comment type="caution">
    <text evidence="4">The sequence shown here is derived from an EMBL/GenBank/DDBJ whole genome shotgun (WGS) entry which is preliminary data.</text>
</comment>
<dbReference type="Gene3D" id="3.30.160.60">
    <property type="entry name" value="Classic Zinc Finger"/>
    <property type="match status" value="1"/>
</dbReference>
<evidence type="ECO:0000256" key="2">
    <source>
        <dbReference type="SAM" id="MobiDB-lite"/>
    </source>
</evidence>
<feature type="compositionally biased region" description="Acidic residues" evidence="2">
    <location>
        <begin position="77"/>
        <end position="89"/>
    </location>
</feature>
<evidence type="ECO:0000313" key="5">
    <source>
        <dbReference type="Proteomes" id="UP000324800"/>
    </source>
</evidence>